<accession>I4VTM1</accession>
<dbReference type="Proteomes" id="UP000004210">
    <property type="component" value="Unassembled WGS sequence"/>
</dbReference>
<name>I4VTM1_9GAMM</name>
<dbReference type="EMBL" id="AJXU01000028">
    <property type="protein sequence ID" value="EIL90562.1"/>
    <property type="molecule type" value="Genomic_DNA"/>
</dbReference>
<dbReference type="STRING" id="1163408.UU9_07149"/>
<gene>
    <name evidence="1" type="ORF">UU9_07149</name>
</gene>
<evidence type="ECO:0008006" key="3">
    <source>
        <dbReference type="Google" id="ProtNLM"/>
    </source>
</evidence>
<dbReference type="SUPFAM" id="SSF81301">
    <property type="entry name" value="Nucleotidyltransferase"/>
    <property type="match status" value="1"/>
</dbReference>
<dbReference type="PATRIC" id="fig|1163408.3.peg.1458"/>
<proteinExistence type="predicted"/>
<keyword evidence="2" id="KW-1185">Reference proteome</keyword>
<organism evidence="1 2">
    <name type="scientific">Rhodanobacter fulvus Jip2</name>
    <dbReference type="NCBI Taxonomy" id="1163408"/>
    <lineage>
        <taxon>Bacteria</taxon>
        <taxon>Pseudomonadati</taxon>
        <taxon>Pseudomonadota</taxon>
        <taxon>Gammaproteobacteria</taxon>
        <taxon>Lysobacterales</taxon>
        <taxon>Rhodanobacteraceae</taxon>
        <taxon>Rhodanobacter</taxon>
    </lineage>
</organism>
<dbReference type="OrthoDB" id="8447821at2"/>
<dbReference type="Gene3D" id="3.30.460.40">
    <property type="match status" value="1"/>
</dbReference>
<dbReference type="eggNOG" id="ENOG5032ZDJ">
    <property type="taxonomic scope" value="Bacteria"/>
</dbReference>
<evidence type="ECO:0000313" key="1">
    <source>
        <dbReference type="EMBL" id="EIL90562.1"/>
    </source>
</evidence>
<evidence type="ECO:0000313" key="2">
    <source>
        <dbReference type="Proteomes" id="UP000004210"/>
    </source>
</evidence>
<comment type="caution">
    <text evidence="1">The sequence shown here is derived from an EMBL/GenBank/DDBJ whole genome shotgun (WGS) entry which is preliminary data.</text>
</comment>
<sequence>MASAPRMSHLTPALYATLAEIVPDLHVHCVDPWCLIGSTAALLLGAQASVADVDVLTSRADAEALMTLWAPRREPAFTPPDSDRFRSHFAHFRFPGAPVEVMGALELFADGGWQPVWPDKLVLIGVGGVAVPVPSIDDQIRLCERFGRQKDLSRKAALRALMAPSFSLPMMPPH</sequence>
<protein>
    <recommendedName>
        <fullName evidence="3">Nucleotidyltransferase family protein</fullName>
    </recommendedName>
</protein>
<dbReference type="AlphaFoldDB" id="I4VTM1"/>
<reference evidence="1 2" key="1">
    <citation type="journal article" date="2012" name="J. Bacteriol.">
        <title>Genome sequences for six rhodanobacter strains, isolated from soils and the terrestrial subsurface, with variable denitrification capabilities.</title>
        <authorList>
            <person name="Kostka J.E."/>
            <person name="Green S.J."/>
            <person name="Rishishwar L."/>
            <person name="Prakash O."/>
            <person name="Katz L.S."/>
            <person name="Marino-Ramirez L."/>
            <person name="Jordan I.K."/>
            <person name="Munk C."/>
            <person name="Ivanova N."/>
            <person name="Mikhailova N."/>
            <person name="Watson D.B."/>
            <person name="Brown S.D."/>
            <person name="Palumbo A.V."/>
            <person name="Brooks S.C."/>
        </authorList>
    </citation>
    <scope>NUCLEOTIDE SEQUENCE [LARGE SCALE GENOMIC DNA]</scope>
    <source>
        <strain evidence="2">Jip2T</strain>
    </source>
</reference>
<dbReference type="InterPro" id="IPR043519">
    <property type="entry name" value="NT_sf"/>
</dbReference>